<feature type="non-terminal residue" evidence="2">
    <location>
        <position position="797"/>
    </location>
</feature>
<evidence type="ECO:0000256" key="1">
    <source>
        <dbReference type="SAM" id="MobiDB-lite"/>
    </source>
</evidence>
<organism evidence="2 3">
    <name type="scientific">Volvox reticuliferus</name>
    <dbReference type="NCBI Taxonomy" id="1737510"/>
    <lineage>
        <taxon>Eukaryota</taxon>
        <taxon>Viridiplantae</taxon>
        <taxon>Chlorophyta</taxon>
        <taxon>core chlorophytes</taxon>
        <taxon>Chlorophyceae</taxon>
        <taxon>CS clade</taxon>
        <taxon>Chlamydomonadales</taxon>
        <taxon>Volvocaceae</taxon>
        <taxon>Volvox</taxon>
    </lineage>
</organism>
<protein>
    <submittedName>
        <fullName evidence="2">Uncharacterized protein</fullName>
    </submittedName>
</protein>
<dbReference type="Proteomes" id="UP000722791">
    <property type="component" value="Unassembled WGS sequence"/>
</dbReference>
<reference evidence="2" key="1">
    <citation type="journal article" date="2021" name="Proc. Natl. Acad. Sci. U.S.A.">
        <title>Three genomes in the algal genus Volvox reveal the fate of a haploid sex-determining region after a transition to homothallism.</title>
        <authorList>
            <person name="Yamamoto K."/>
            <person name="Hamaji T."/>
            <person name="Kawai-Toyooka H."/>
            <person name="Matsuzaki R."/>
            <person name="Takahashi F."/>
            <person name="Nishimura Y."/>
            <person name="Kawachi M."/>
            <person name="Noguchi H."/>
            <person name="Minakuchi Y."/>
            <person name="Umen J.G."/>
            <person name="Toyoda A."/>
            <person name="Nozaki H."/>
        </authorList>
    </citation>
    <scope>NUCLEOTIDE SEQUENCE</scope>
    <source>
        <strain evidence="2">NIES-3785</strain>
    </source>
</reference>
<name>A0A8J4D8D7_9CHLO</name>
<dbReference type="EMBL" id="BNCQ01000004">
    <property type="protein sequence ID" value="GIL97153.1"/>
    <property type="molecule type" value="Genomic_DNA"/>
</dbReference>
<evidence type="ECO:0000313" key="2">
    <source>
        <dbReference type="EMBL" id="GIL97153.1"/>
    </source>
</evidence>
<sequence length="797" mass="78955">MVLCCFGGKLAAANLHQEFKALSPNKASPGAKDSEVAVEACEASSGRQEQHTVHDTLSTLRCQLAIVQGTWLARIRACMESVLAACGPVGQVCLFGASPCGSVLVLLGTAGSGANGVMSPGHVLPVPEPWLGTGVGGCTGSAAVVAVGAISSTSGGLVILGSPARAPYPPGAQCAGKPDVLMWQGTDSVRHGPAWEVHVLLPLADQSANKGRTNSHLPPPNEWRQVLDAMAAEAVAAAGSGSGGGGALVDTVGAVKPSAPPAALRAYLVPLRLGTDLVGALLMVAATAAAPPPPLKPALPTPDGASRKGEVAAQAPPIKRELLMGVAASVAECCMGPHLTDIQRVTLAACELATAPDLQGIASCISSAVTEALASELHVDFAVRLALVPYVPGMRGTPQYGFLLTEQPAATTTQPQVPTVNGCVQGGNQNTALSGNVAGLESLSRLPTAHGPVLRAATRSLTQQAFAERLFAAKLSGGVPSGSSPCVDHFSCTLTTSQPSPPQLPLAGLGATGAVASGVHSFQLTGMCGRRLGGELPARVWKARPFSLESTLLASLAAKVAKSCNSGINGPPATMAAVTGLGLICPAVSVLSQCPLDDGGASSGIPSPMPRCAAHTTIPGGYSTYMTIGSSLMTQGCGGGGGGGGAGLRVYRMGGTVVPHVHAYVNDTDQPSADVVLLLRTAVTGTGATGHGMRGGGGGSSYPALAGGGAGTAGNGPGGGPVSLVLVMGSVELLTTADVNRGAAMATIPADTSGEHAPSTAAVARSPGRGTGNGMALQSPSSSLWPAPVLHTAGSIG</sequence>
<dbReference type="AlphaFoldDB" id="A0A8J4D8D7"/>
<gene>
    <name evidence="2" type="ORF">Vretimale_2884</name>
</gene>
<feature type="region of interest" description="Disordered" evidence="1">
    <location>
        <begin position="750"/>
        <end position="783"/>
    </location>
</feature>
<evidence type="ECO:0000313" key="3">
    <source>
        <dbReference type="Proteomes" id="UP000722791"/>
    </source>
</evidence>
<accession>A0A8J4D8D7</accession>
<comment type="caution">
    <text evidence="2">The sequence shown here is derived from an EMBL/GenBank/DDBJ whole genome shotgun (WGS) entry which is preliminary data.</text>
</comment>
<proteinExistence type="predicted"/>